<reference evidence="1 2" key="1">
    <citation type="journal article" date="2014" name="Agronomy (Basel)">
        <title>A Draft Genome Sequence for Ensete ventricosum, the Drought-Tolerant Tree Against Hunger.</title>
        <authorList>
            <person name="Harrison J."/>
            <person name="Moore K.A."/>
            <person name="Paszkiewicz K."/>
            <person name="Jones T."/>
            <person name="Grant M."/>
            <person name="Ambacheew D."/>
            <person name="Muzemil S."/>
            <person name="Studholme D.J."/>
        </authorList>
    </citation>
    <scope>NUCLEOTIDE SEQUENCE [LARGE SCALE GENOMIC DNA]</scope>
</reference>
<evidence type="ECO:0000313" key="2">
    <source>
        <dbReference type="Proteomes" id="UP000287651"/>
    </source>
</evidence>
<proteinExistence type="predicted"/>
<dbReference type="EMBL" id="AMZH03000325">
    <property type="protein sequence ID" value="RRT84332.1"/>
    <property type="molecule type" value="Genomic_DNA"/>
</dbReference>
<dbReference type="Proteomes" id="UP000287651">
    <property type="component" value="Unassembled WGS sequence"/>
</dbReference>
<name>A0A427B774_ENSVE</name>
<gene>
    <name evidence="1" type="ORF">B296_00010695</name>
</gene>
<accession>A0A427B774</accession>
<organism evidence="1 2">
    <name type="scientific">Ensete ventricosum</name>
    <name type="common">Abyssinian banana</name>
    <name type="synonym">Musa ensete</name>
    <dbReference type="NCBI Taxonomy" id="4639"/>
    <lineage>
        <taxon>Eukaryota</taxon>
        <taxon>Viridiplantae</taxon>
        <taxon>Streptophyta</taxon>
        <taxon>Embryophyta</taxon>
        <taxon>Tracheophyta</taxon>
        <taxon>Spermatophyta</taxon>
        <taxon>Magnoliopsida</taxon>
        <taxon>Liliopsida</taxon>
        <taxon>Zingiberales</taxon>
        <taxon>Musaceae</taxon>
        <taxon>Ensete</taxon>
    </lineage>
</organism>
<comment type="caution">
    <text evidence="1">The sequence shown here is derived from an EMBL/GenBank/DDBJ whole genome shotgun (WGS) entry which is preliminary data.</text>
</comment>
<protein>
    <submittedName>
        <fullName evidence="1">Uncharacterized protein</fullName>
    </submittedName>
</protein>
<evidence type="ECO:0000313" key="1">
    <source>
        <dbReference type="EMBL" id="RRT84332.1"/>
    </source>
</evidence>
<sequence>MGRRCKTTYSRARGLAAPWYCRDGIFVESLIPYSHRGIALIVKGVEEMENVEASSKYQDKAEG</sequence>
<dbReference type="AlphaFoldDB" id="A0A427B774"/>